<protein>
    <submittedName>
        <fullName evidence="1">Uncharacterized protein</fullName>
    </submittedName>
</protein>
<comment type="caution">
    <text evidence="1">The sequence shown here is derived from an EMBL/GenBank/DDBJ whole genome shotgun (WGS) entry which is preliminary data.</text>
</comment>
<dbReference type="RefSeq" id="WP_311340444.1">
    <property type="nucleotide sequence ID" value="NZ_JAVRHS010000004.1"/>
</dbReference>
<reference evidence="1 2" key="1">
    <citation type="submission" date="2023-09" db="EMBL/GenBank/DDBJ databases">
        <authorList>
            <person name="Rey-Velasco X."/>
        </authorList>
    </citation>
    <scope>NUCLEOTIDE SEQUENCE [LARGE SCALE GENOMIC DNA]</scope>
    <source>
        <strain evidence="1 2">F390</strain>
    </source>
</reference>
<evidence type="ECO:0000313" key="2">
    <source>
        <dbReference type="Proteomes" id="UP001259803"/>
    </source>
</evidence>
<dbReference type="EMBL" id="JAVRHS010000004">
    <property type="protein sequence ID" value="MDT0575862.1"/>
    <property type="molecule type" value="Genomic_DNA"/>
</dbReference>
<keyword evidence="2" id="KW-1185">Reference proteome</keyword>
<accession>A0ABU2ZGY8</accession>
<gene>
    <name evidence="1" type="ORF">RM533_06655</name>
</gene>
<organism evidence="1 2">
    <name type="scientific">Croceicoccus esteveae</name>
    <dbReference type="NCBI Taxonomy" id="3075597"/>
    <lineage>
        <taxon>Bacteria</taxon>
        <taxon>Pseudomonadati</taxon>
        <taxon>Pseudomonadota</taxon>
        <taxon>Alphaproteobacteria</taxon>
        <taxon>Sphingomonadales</taxon>
        <taxon>Erythrobacteraceae</taxon>
        <taxon>Croceicoccus</taxon>
    </lineage>
</organism>
<sequence length="52" mass="5537">MLARQMLVARGRYRQGRFIAIVENGAGVGSASFASSSFRSASFDRAALTGQL</sequence>
<proteinExistence type="predicted"/>
<evidence type="ECO:0000313" key="1">
    <source>
        <dbReference type="EMBL" id="MDT0575862.1"/>
    </source>
</evidence>
<name>A0ABU2ZGY8_9SPHN</name>
<dbReference type="Proteomes" id="UP001259803">
    <property type="component" value="Unassembled WGS sequence"/>
</dbReference>